<protein>
    <submittedName>
        <fullName evidence="2">T-box domain-containing protein</fullName>
    </submittedName>
</protein>
<organism evidence="1 2">
    <name type="scientific">Panagrolaimus sp. PS1159</name>
    <dbReference type="NCBI Taxonomy" id="55785"/>
    <lineage>
        <taxon>Eukaryota</taxon>
        <taxon>Metazoa</taxon>
        <taxon>Ecdysozoa</taxon>
        <taxon>Nematoda</taxon>
        <taxon>Chromadorea</taxon>
        <taxon>Rhabditida</taxon>
        <taxon>Tylenchina</taxon>
        <taxon>Panagrolaimomorpha</taxon>
        <taxon>Panagrolaimoidea</taxon>
        <taxon>Panagrolaimidae</taxon>
        <taxon>Panagrolaimus</taxon>
    </lineage>
</organism>
<dbReference type="Proteomes" id="UP000887580">
    <property type="component" value="Unplaced"/>
</dbReference>
<accession>A0AC35F6R3</accession>
<name>A0AC35F6R3_9BILA</name>
<evidence type="ECO:0000313" key="1">
    <source>
        <dbReference type="Proteomes" id="UP000887580"/>
    </source>
</evidence>
<sequence length="88" mass="10024">MVFFFTGSPYQMHQNYPDGFAGNVQYQIATYLAANSHCEQLSLPLKSEDDGVLDKPEAELVEKDIWEQLSGLVNEMIITKSGRRVNWL</sequence>
<proteinExistence type="predicted"/>
<reference evidence="2" key="1">
    <citation type="submission" date="2022-11" db="UniProtKB">
        <authorList>
            <consortium name="WormBaseParasite"/>
        </authorList>
    </citation>
    <scope>IDENTIFICATION</scope>
</reference>
<evidence type="ECO:0000313" key="2">
    <source>
        <dbReference type="WBParaSite" id="PS1159_v2.g14373.t1"/>
    </source>
</evidence>
<dbReference type="WBParaSite" id="PS1159_v2.g14373.t1">
    <property type="protein sequence ID" value="PS1159_v2.g14373.t1"/>
    <property type="gene ID" value="PS1159_v2.g14373"/>
</dbReference>